<feature type="region of interest" description="Disordered" evidence="2">
    <location>
        <begin position="27"/>
        <end position="53"/>
    </location>
</feature>
<dbReference type="Proteomes" id="UP000664417">
    <property type="component" value="Unassembled WGS sequence"/>
</dbReference>
<accession>A0A8J7U1J1</accession>
<keyword evidence="5" id="KW-1185">Reference proteome</keyword>
<evidence type="ECO:0008006" key="6">
    <source>
        <dbReference type="Google" id="ProtNLM"/>
    </source>
</evidence>
<keyword evidence="1" id="KW-0175">Coiled coil</keyword>
<reference evidence="4" key="1">
    <citation type="submission" date="2021-03" db="EMBL/GenBank/DDBJ databases">
        <authorList>
            <person name="Wang G."/>
        </authorList>
    </citation>
    <scope>NUCLEOTIDE SEQUENCE</scope>
    <source>
        <strain evidence="4">KCTC 12899</strain>
    </source>
</reference>
<feature type="compositionally biased region" description="Low complexity" evidence="2">
    <location>
        <begin position="34"/>
        <end position="46"/>
    </location>
</feature>
<evidence type="ECO:0000256" key="2">
    <source>
        <dbReference type="SAM" id="MobiDB-lite"/>
    </source>
</evidence>
<protein>
    <recommendedName>
        <fullName evidence="6">Magnesium transporter MgtE intracellular domain-containing protein</fullName>
    </recommendedName>
</protein>
<comment type="caution">
    <text evidence="4">The sequence shown here is derived from an EMBL/GenBank/DDBJ whole genome shotgun (WGS) entry which is preliminary data.</text>
</comment>
<feature type="coiled-coil region" evidence="1">
    <location>
        <begin position="70"/>
        <end position="108"/>
    </location>
</feature>
<evidence type="ECO:0000313" key="4">
    <source>
        <dbReference type="EMBL" id="MBO1317582.1"/>
    </source>
</evidence>
<feature type="chain" id="PRO_5035155440" description="Magnesium transporter MgtE intracellular domain-containing protein" evidence="3">
    <location>
        <begin position="20"/>
        <end position="198"/>
    </location>
</feature>
<dbReference type="AlphaFoldDB" id="A0A8J7U1J1"/>
<feature type="signal peptide" evidence="3">
    <location>
        <begin position="1"/>
        <end position="19"/>
    </location>
</feature>
<organism evidence="4 5">
    <name type="scientific">Acanthopleuribacter pedis</name>
    <dbReference type="NCBI Taxonomy" id="442870"/>
    <lineage>
        <taxon>Bacteria</taxon>
        <taxon>Pseudomonadati</taxon>
        <taxon>Acidobacteriota</taxon>
        <taxon>Holophagae</taxon>
        <taxon>Acanthopleuribacterales</taxon>
        <taxon>Acanthopleuribacteraceae</taxon>
        <taxon>Acanthopleuribacter</taxon>
    </lineage>
</organism>
<evidence type="ECO:0000256" key="1">
    <source>
        <dbReference type="SAM" id="Coils"/>
    </source>
</evidence>
<proteinExistence type="predicted"/>
<dbReference type="RefSeq" id="WP_207856896.1">
    <property type="nucleotide sequence ID" value="NZ_JAFREP010000003.1"/>
</dbReference>
<evidence type="ECO:0000313" key="5">
    <source>
        <dbReference type="Proteomes" id="UP000664417"/>
    </source>
</evidence>
<name>A0A8J7U1J1_9BACT</name>
<dbReference type="EMBL" id="JAFREP010000003">
    <property type="protein sequence ID" value="MBO1317582.1"/>
    <property type="molecule type" value="Genomic_DNA"/>
</dbReference>
<evidence type="ECO:0000256" key="3">
    <source>
        <dbReference type="SAM" id="SignalP"/>
    </source>
</evidence>
<sequence>MNIKRFVVWGLWVSVAVSAAWVFAQEDPPPADPPAQAEQTAAAADEPLSEEQEATKAVSLADLEYARETIMAERETAAKQKRRIEQLLEELKNQDEALGAREEQIQQTIASFRSGQDEFEIPIQLVQHYESRRATVAAPDFIKLYNKEPMVAVTLVRRMKKKKSAKLIDEVAKLSENGKRIAASIHAAIGTGKLEETN</sequence>
<gene>
    <name evidence="4" type="ORF">J3U88_03850</name>
</gene>
<keyword evidence="3" id="KW-0732">Signal</keyword>